<reference evidence="2 3" key="1">
    <citation type="submission" date="2019-03" db="EMBL/GenBank/DDBJ databases">
        <title>Draft genome sequence data and analysis of a Fermenting Bacterium, Soehngenia longevitae strain 1933PT, isolated from petroleum reservoir in Azerbaijan.</title>
        <authorList>
            <person name="Grouzdev D.S."/>
            <person name="Bidzhieva S.K."/>
            <person name="Sokolova D.S."/>
            <person name="Tourova T.P."/>
            <person name="Poltaraus A.B."/>
            <person name="Nazina T.N."/>
        </authorList>
    </citation>
    <scope>NUCLEOTIDE SEQUENCE [LARGE SCALE GENOMIC DNA]</scope>
    <source>
        <strain evidence="2 3">1933P</strain>
    </source>
</reference>
<dbReference type="RefSeq" id="WP_135270715.1">
    <property type="nucleotide sequence ID" value="NZ_SRIB01000004.1"/>
</dbReference>
<accession>A0A4Z0D758</accession>
<dbReference type="OrthoDB" id="1958093at2"/>
<sequence>MTTRLLMYLGIIVLGGLIGAKVKLKEKFIKRLGSLQTACLLFLLFIMGVKIGLDDKVINSFLSIGLNALIMSIFTVGFSVIFVYIINKLFLGGKE</sequence>
<gene>
    <name evidence="2" type="ORF">E4100_03775</name>
</gene>
<keyword evidence="1" id="KW-0472">Membrane</keyword>
<dbReference type="GO" id="GO:0015661">
    <property type="term" value="F:L-lysine efflux transmembrane transporter activity"/>
    <property type="evidence" value="ECO:0007669"/>
    <property type="project" value="InterPro"/>
</dbReference>
<comment type="caution">
    <text evidence="2">The sequence shown here is derived from an EMBL/GenBank/DDBJ whole genome shotgun (WGS) entry which is preliminary data.</text>
</comment>
<dbReference type="Proteomes" id="UP000298381">
    <property type="component" value="Unassembled WGS sequence"/>
</dbReference>
<feature type="transmembrane region" description="Helical" evidence="1">
    <location>
        <begin position="6"/>
        <end position="22"/>
    </location>
</feature>
<dbReference type="InterPro" id="IPR005642">
    <property type="entry name" value="LysO"/>
</dbReference>
<dbReference type="AlphaFoldDB" id="A0A4Z0D758"/>
<dbReference type="Pfam" id="PF03956">
    <property type="entry name" value="Lys_export"/>
    <property type="match status" value="1"/>
</dbReference>
<keyword evidence="1" id="KW-1133">Transmembrane helix</keyword>
<evidence type="ECO:0000256" key="1">
    <source>
        <dbReference type="SAM" id="Phobius"/>
    </source>
</evidence>
<evidence type="ECO:0000313" key="2">
    <source>
        <dbReference type="EMBL" id="TFZ40689.1"/>
    </source>
</evidence>
<organism evidence="2 3">
    <name type="scientific">Soehngenia longivitae</name>
    <dbReference type="NCBI Taxonomy" id="2562294"/>
    <lineage>
        <taxon>Bacteria</taxon>
        <taxon>Bacillati</taxon>
        <taxon>Bacillota</taxon>
        <taxon>Tissierellia</taxon>
        <taxon>Tissierellales</taxon>
        <taxon>Tissierellaceae</taxon>
        <taxon>Soehngenia</taxon>
    </lineage>
</organism>
<keyword evidence="3" id="KW-1185">Reference proteome</keyword>
<proteinExistence type="predicted"/>
<evidence type="ECO:0000313" key="3">
    <source>
        <dbReference type="Proteomes" id="UP000298381"/>
    </source>
</evidence>
<keyword evidence="1" id="KW-0812">Transmembrane</keyword>
<feature type="transmembrane region" description="Helical" evidence="1">
    <location>
        <begin position="34"/>
        <end position="53"/>
    </location>
</feature>
<protein>
    <submittedName>
        <fullName evidence="2">DUF340 domain-containing protein</fullName>
    </submittedName>
</protein>
<name>A0A4Z0D758_9FIRM</name>
<dbReference type="EMBL" id="SRIB01000004">
    <property type="protein sequence ID" value="TFZ40689.1"/>
    <property type="molecule type" value="Genomic_DNA"/>
</dbReference>
<feature type="transmembrane region" description="Helical" evidence="1">
    <location>
        <begin position="65"/>
        <end position="86"/>
    </location>
</feature>